<reference evidence="4" key="3">
    <citation type="submission" date="2020-10" db="EMBL/GenBank/DDBJ databases">
        <authorList>
            <consortium name="NCBI Pathogen Detection Project"/>
        </authorList>
    </citation>
    <scope>NUCLEOTIDE SEQUENCE</scope>
    <source>
        <strain evidence="4">CAVp300</strain>
    </source>
</reference>
<dbReference type="AlphaFoldDB" id="A0A9P3T7Z4"/>
<proteinExistence type="predicted"/>
<dbReference type="EMBL" id="MWPR01000006">
    <property type="protein sequence ID" value="ORJ51246.1"/>
    <property type="molecule type" value="Genomic_DNA"/>
</dbReference>
<dbReference type="InterPro" id="IPR010854">
    <property type="entry name" value="YdgH/BhsA/McbA-like_dom"/>
</dbReference>
<protein>
    <submittedName>
        <fullName evidence="4">Peroxide/acid stress response protein YhcN</fullName>
    </submittedName>
</protein>
<evidence type="ECO:0000256" key="1">
    <source>
        <dbReference type="ARBA" id="ARBA00022729"/>
    </source>
</evidence>
<keyword evidence="1 2" id="KW-0732">Signal</keyword>
<name>A0A9P3T7Z4_KLUIN</name>
<evidence type="ECO:0000313" key="6">
    <source>
        <dbReference type="Proteomes" id="UP000192521"/>
    </source>
</evidence>
<comment type="caution">
    <text evidence="4">The sequence shown here is derived from an EMBL/GenBank/DDBJ whole genome shotgun (WGS) entry which is preliminary data.</text>
</comment>
<reference evidence="4" key="2">
    <citation type="journal article" date="2018" name="Genome Biol.">
        <title>SKESA: strategic k-mer extension for scrupulous assemblies.</title>
        <authorList>
            <person name="Souvorov A."/>
            <person name="Agarwala R."/>
            <person name="Lipman D.J."/>
        </authorList>
    </citation>
    <scope>NUCLEOTIDE SEQUENCE</scope>
    <source>
        <strain evidence="4">CAVp300</strain>
    </source>
</reference>
<dbReference type="Proteomes" id="UP000867740">
    <property type="component" value="Unassembled WGS sequence"/>
</dbReference>
<dbReference type="InterPro" id="IPR047775">
    <property type="entry name" value="Stress_YhcN-like"/>
</dbReference>
<evidence type="ECO:0000313" key="5">
    <source>
        <dbReference type="EMBL" id="ORJ51246.1"/>
    </source>
</evidence>
<dbReference type="RefSeq" id="WP_047372912.1">
    <property type="nucleotide sequence ID" value="NZ_CABMNU010000005.1"/>
</dbReference>
<evidence type="ECO:0000259" key="3">
    <source>
        <dbReference type="Pfam" id="PF07338"/>
    </source>
</evidence>
<feature type="signal peptide" evidence="2">
    <location>
        <begin position="1"/>
        <end position="22"/>
    </location>
</feature>
<dbReference type="Proteomes" id="UP000192521">
    <property type="component" value="Unassembled WGS sequence"/>
</dbReference>
<dbReference type="Gene3D" id="3.30.1660.10">
    <property type="entry name" value="Flavin-binding protein dodecin"/>
    <property type="match status" value="1"/>
</dbReference>
<dbReference type="InterPro" id="IPR051096">
    <property type="entry name" value="BhsA/McbA_stress_biofilm_assoc"/>
</dbReference>
<evidence type="ECO:0000256" key="2">
    <source>
        <dbReference type="SAM" id="SignalP"/>
    </source>
</evidence>
<feature type="domain" description="YdgH/BhsA/McbA-like" evidence="3">
    <location>
        <begin position="34"/>
        <end position="87"/>
    </location>
</feature>
<dbReference type="SUPFAM" id="SSF159871">
    <property type="entry name" value="YdgH-like"/>
    <property type="match status" value="1"/>
</dbReference>
<evidence type="ECO:0000313" key="4">
    <source>
        <dbReference type="EMBL" id="HAT3582419.1"/>
    </source>
</evidence>
<dbReference type="Pfam" id="PF07338">
    <property type="entry name" value="YdgH_BhsA-like"/>
    <property type="match status" value="1"/>
</dbReference>
<dbReference type="InterPro" id="IPR025543">
    <property type="entry name" value="Dodecin-like"/>
</dbReference>
<dbReference type="PANTHER" id="PTHR34156:SF5">
    <property type="entry name" value="OUTER MEMBRANE PROTEIN"/>
    <property type="match status" value="1"/>
</dbReference>
<gene>
    <name evidence="4" type="primary">yhcN</name>
    <name evidence="5" type="ORF">B2M27_05485</name>
    <name evidence="4" type="ORF">I8531_002737</name>
</gene>
<dbReference type="OrthoDB" id="6540189at2"/>
<sequence>MKRNVIIAALGLASVISFGASAATQLSDNQTQNMQAMGSISVSQTASSPMSIRDELSAKADAAGAKAYHVTELQEGDTWHATAELYK</sequence>
<reference evidence="5 6" key="1">
    <citation type="submission" date="2017-02" db="EMBL/GenBank/DDBJ databases">
        <title>Draft genome sequence of a Kluyvera intermedia isolate from a patient with a pancreatic abscess.</title>
        <authorList>
            <person name="Thele R."/>
        </authorList>
    </citation>
    <scope>NUCLEOTIDE SEQUENCE [LARGE SCALE GENOMIC DNA]</scope>
    <source>
        <strain evidence="5 6">FOSA7093</strain>
    </source>
</reference>
<evidence type="ECO:0000313" key="7">
    <source>
        <dbReference type="Proteomes" id="UP000867740"/>
    </source>
</evidence>
<dbReference type="NCBIfam" id="NF033776">
    <property type="entry name" value="stress_YhcN"/>
    <property type="match status" value="1"/>
</dbReference>
<keyword evidence="6" id="KW-1185">Reference proteome</keyword>
<feature type="chain" id="PRO_5040368973" evidence="2">
    <location>
        <begin position="23"/>
        <end position="87"/>
    </location>
</feature>
<dbReference type="PANTHER" id="PTHR34156">
    <property type="entry name" value="OUTER MEMBRANE PROTEIN-RELATED-RELATED"/>
    <property type="match status" value="1"/>
</dbReference>
<accession>A0A9P3T7Z4</accession>
<dbReference type="EMBL" id="DACSUM010000020">
    <property type="protein sequence ID" value="HAT3582419.1"/>
    <property type="molecule type" value="Genomic_DNA"/>
</dbReference>
<organism evidence="4 7">
    <name type="scientific">Kluyvera intermedia</name>
    <name type="common">Enterobacter intermedius</name>
    <dbReference type="NCBI Taxonomy" id="61648"/>
    <lineage>
        <taxon>Bacteria</taxon>
        <taxon>Pseudomonadati</taxon>
        <taxon>Pseudomonadota</taxon>
        <taxon>Gammaproteobacteria</taxon>
        <taxon>Enterobacterales</taxon>
        <taxon>Enterobacteriaceae</taxon>
        <taxon>Kluyvera</taxon>
    </lineage>
</organism>
<dbReference type="InterPro" id="IPR036275">
    <property type="entry name" value="YdgH-like_sf"/>
</dbReference>